<dbReference type="EMBL" id="CAAALY010017915">
    <property type="protein sequence ID" value="VEL13477.1"/>
    <property type="molecule type" value="Genomic_DNA"/>
</dbReference>
<dbReference type="Proteomes" id="UP000784294">
    <property type="component" value="Unassembled WGS sequence"/>
</dbReference>
<evidence type="ECO:0000313" key="1">
    <source>
        <dbReference type="EMBL" id="VEL13477.1"/>
    </source>
</evidence>
<keyword evidence="2" id="KW-1185">Reference proteome</keyword>
<comment type="caution">
    <text evidence="1">The sequence shown here is derived from an EMBL/GenBank/DDBJ whole genome shotgun (WGS) entry which is preliminary data.</text>
</comment>
<reference evidence="1" key="1">
    <citation type="submission" date="2018-11" db="EMBL/GenBank/DDBJ databases">
        <authorList>
            <consortium name="Pathogen Informatics"/>
        </authorList>
    </citation>
    <scope>NUCLEOTIDE SEQUENCE</scope>
</reference>
<gene>
    <name evidence="1" type="ORF">PXEA_LOCUS6917</name>
</gene>
<evidence type="ECO:0000313" key="2">
    <source>
        <dbReference type="Proteomes" id="UP000784294"/>
    </source>
</evidence>
<protein>
    <submittedName>
        <fullName evidence="1">Uncharacterized protein</fullName>
    </submittedName>
</protein>
<dbReference type="AlphaFoldDB" id="A0A448WJS0"/>
<proteinExistence type="predicted"/>
<accession>A0A448WJS0</accession>
<organism evidence="1 2">
    <name type="scientific">Protopolystoma xenopodis</name>
    <dbReference type="NCBI Taxonomy" id="117903"/>
    <lineage>
        <taxon>Eukaryota</taxon>
        <taxon>Metazoa</taxon>
        <taxon>Spiralia</taxon>
        <taxon>Lophotrochozoa</taxon>
        <taxon>Platyhelminthes</taxon>
        <taxon>Monogenea</taxon>
        <taxon>Polyopisthocotylea</taxon>
        <taxon>Polystomatidea</taxon>
        <taxon>Polystomatidae</taxon>
        <taxon>Protopolystoma</taxon>
    </lineage>
</organism>
<sequence>MDPSSSSLLNNARNAFLNLALPLVLVSQPGNCPRAPLPNGLEVSLLWDRWTVVQQSRVGMPAATLADFLEAFKVSLSTIFVPFFSSKQSFLHPP</sequence>
<name>A0A448WJS0_9PLAT</name>